<name>A0A7R9WD92_9STRA</name>
<feature type="signal peptide" evidence="1">
    <location>
        <begin position="1"/>
        <end position="19"/>
    </location>
</feature>
<sequence>MRLLIAISALSGFLATAHSNPRGPAVVQPMQSIVVQKVTDTFSEQHRLLAEGSSGFFCGIFSALTDEELSSQGITCTCSESDTELNLSCEYPGTITDPEYGSVSDVSITMTMSLDGIEDGNVEGVFGTCATYGDDVEIEELRNDKFCFEMTMSFSMEDTAAEDALPTISKCTASLAGKDCGCKPCDNGFGMEMSCPGSGGALAVKCTDFVDEQGNSDGDGTNVIGSVLGQGTSVQRFERAEPSGSGGGSVIPAVAPFVVSVLGYVLASSFF</sequence>
<accession>A0A7R9WD92</accession>
<reference evidence="2" key="1">
    <citation type="submission" date="2021-01" db="EMBL/GenBank/DDBJ databases">
        <authorList>
            <person name="Corre E."/>
            <person name="Pelletier E."/>
            <person name="Niang G."/>
            <person name="Scheremetjew M."/>
            <person name="Finn R."/>
            <person name="Kale V."/>
            <person name="Holt S."/>
            <person name="Cochrane G."/>
            <person name="Meng A."/>
            <person name="Brown T."/>
            <person name="Cohen L."/>
        </authorList>
    </citation>
    <scope>NUCLEOTIDE SEQUENCE</scope>
    <source>
        <strain evidence="2">CCMP147</strain>
    </source>
</reference>
<proteinExistence type="predicted"/>
<organism evidence="2">
    <name type="scientific">Pseudictyota dubia</name>
    <dbReference type="NCBI Taxonomy" id="2749911"/>
    <lineage>
        <taxon>Eukaryota</taxon>
        <taxon>Sar</taxon>
        <taxon>Stramenopiles</taxon>
        <taxon>Ochrophyta</taxon>
        <taxon>Bacillariophyta</taxon>
        <taxon>Mediophyceae</taxon>
        <taxon>Biddulphiophycidae</taxon>
        <taxon>Eupodiscales</taxon>
        <taxon>Odontellaceae</taxon>
        <taxon>Pseudictyota</taxon>
    </lineage>
</organism>
<protein>
    <submittedName>
        <fullName evidence="2">Uncharacterized protein</fullName>
    </submittedName>
</protein>
<keyword evidence="1" id="KW-0732">Signal</keyword>
<dbReference type="AlphaFoldDB" id="A0A7R9WD92"/>
<evidence type="ECO:0000256" key="1">
    <source>
        <dbReference type="SAM" id="SignalP"/>
    </source>
</evidence>
<gene>
    <name evidence="2" type="ORF">TDUB1175_LOCUS19751</name>
</gene>
<evidence type="ECO:0000313" key="2">
    <source>
        <dbReference type="EMBL" id="CAD8321335.1"/>
    </source>
</evidence>
<dbReference type="EMBL" id="HBED01039316">
    <property type="protein sequence ID" value="CAD8321335.1"/>
    <property type="molecule type" value="Transcribed_RNA"/>
</dbReference>
<feature type="chain" id="PRO_5030639955" evidence="1">
    <location>
        <begin position="20"/>
        <end position="271"/>
    </location>
</feature>